<comment type="caution">
    <text evidence="1">The sequence shown here is derived from an EMBL/GenBank/DDBJ whole genome shotgun (WGS) entry which is preliminary data.</text>
</comment>
<protein>
    <recommendedName>
        <fullName evidence="3">HAT C-terminal dimerisation domain-containing protein</fullName>
    </recommendedName>
</protein>
<reference evidence="1 2" key="1">
    <citation type="submission" date="2021-06" db="EMBL/GenBank/DDBJ databases">
        <title>Caerostris extrusa draft genome.</title>
        <authorList>
            <person name="Kono N."/>
            <person name="Arakawa K."/>
        </authorList>
    </citation>
    <scope>NUCLEOTIDE SEQUENCE [LARGE SCALE GENOMIC DNA]</scope>
</reference>
<dbReference type="AlphaFoldDB" id="A0AAV4WA99"/>
<gene>
    <name evidence="1" type="ORF">CEXT_44101</name>
</gene>
<keyword evidence="2" id="KW-1185">Reference proteome</keyword>
<evidence type="ECO:0000313" key="1">
    <source>
        <dbReference type="EMBL" id="GIY79855.1"/>
    </source>
</evidence>
<dbReference type="Proteomes" id="UP001054945">
    <property type="component" value="Unassembled WGS sequence"/>
</dbReference>
<proteinExistence type="predicted"/>
<dbReference type="EMBL" id="BPLR01015938">
    <property type="protein sequence ID" value="GIY79855.1"/>
    <property type="molecule type" value="Genomic_DNA"/>
</dbReference>
<accession>A0AAV4WA99</accession>
<evidence type="ECO:0000313" key="2">
    <source>
        <dbReference type="Proteomes" id="UP001054945"/>
    </source>
</evidence>
<name>A0AAV4WA99_CAEEX</name>
<evidence type="ECO:0008006" key="3">
    <source>
        <dbReference type="Google" id="ProtNLM"/>
    </source>
</evidence>
<organism evidence="1 2">
    <name type="scientific">Caerostris extrusa</name>
    <name type="common">Bark spider</name>
    <name type="synonym">Caerostris bankana</name>
    <dbReference type="NCBI Taxonomy" id="172846"/>
    <lineage>
        <taxon>Eukaryota</taxon>
        <taxon>Metazoa</taxon>
        <taxon>Ecdysozoa</taxon>
        <taxon>Arthropoda</taxon>
        <taxon>Chelicerata</taxon>
        <taxon>Arachnida</taxon>
        <taxon>Araneae</taxon>
        <taxon>Araneomorphae</taxon>
        <taxon>Entelegynae</taxon>
        <taxon>Araneoidea</taxon>
        <taxon>Araneidae</taxon>
        <taxon>Caerostris</taxon>
    </lineage>
</organism>
<sequence length="133" mass="15348">MFKEGELKEEIIDVIHSQLCELQVENLPSNSTDESRVDTQWSLIEKNYQLSCSKKISEIVAFVLSLLIILHSNAKCERIFSLMTKNKAHYRTSLSNKSLKNLKLIKVPSIKRALNKILAKSSYKEQNHLLIYL</sequence>